<keyword evidence="2" id="KW-1185">Reference proteome</keyword>
<evidence type="ECO:0000313" key="2">
    <source>
        <dbReference type="Proteomes" id="UP001060170"/>
    </source>
</evidence>
<evidence type="ECO:0000313" key="1">
    <source>
        <dbReference type="EMBL" id="KAI7938442.1"/>
    </source>
</evidence>
<proteinExistence type="predicted"/>
<reference evidence="1 2" key="3">
    <citation type="journal article" date="2022" name="Microbiol. Spectr.">
        <title>Folding features and dynamics of 3D genome architecture in plant fungal pathogens.</title>
        <authorList>
            <person name="Xia C."/>
        </authorList>
    </citation>
    <scope>NUCLEOTIDE SEQUENCE [LARGE SCALE GENOMIC DNA]</scope>
    <source>
        <strain evidence="1 2">93-210</strain>
    </source>
</reference>
<gene>
    <name evidence="1" type="ORF">MJO28_015362</name>
</gene>
<reference evidence="2" key="2">
    <citation type="journal article" date="2018" name="Mol. Plant Microbe Interact.">
        <title>Genome sequence resources for the wheat stripe rust pathogen (Puccinia striiformis f. sp. tritici) and the barley stripe rust pathogen (Puccinia striiformis f. sp. hordei).</title>
        <authorList>
            <person name="Xia C."/>
            <person name="Wang M."/>
            <person name="Yin C."/>
            <person name="Cornejo O.E."/>
            <person name="Hulbert S.H."/>
            <person name="Chen X."/>
        </authorList>
    </citation>
    <scope>NUCLEOTIDE SEQUENCE [LARGE SCALE GENOMIC DNA]</scope>
    <source>
        <strain evidence="2">93-210</strain>
    </source>
</reference>
<protein>
    <submittedName>
        <fullName evidence="1">Uncharacterized protein</fullName>
    </submittedName>
</protein>
<reference evidence="2" key="1">
    <citation type="journal article" date="2018" name="BMC Genomics">
        <title>Genomic insights into host adaptation between the wheat stripe rust pathogen (Puccinia striiformis f. sp. tritici) and the barley stripe rust pathogen (Puccinia striiformis f. sp. hordei).</title>
        <authorList>
            <person name="Xia C."/>
            <person name="Wang M."/>
            <person name="Yin C."/>
            <person name="Cornejo O.E."/>
            <person name="Hulbert S.H."/>
            <person name="Chen X."/>
        </authorList>
    </citation>
    <scope>NUCLEOTIDE SEQUENCE [LARGE SCALE GENOMIC DNA]</scope>
    <source>
        <strain evidence="2">93-210</strain>
    </source>
</reference>
<dbReference type="EMBL" id="CM045880">
    <property type="protein sequence ID" value="KAI7938442.1"/>
    <property type="molecule type" value="Genomic_DNA"/>
</dbReference>
<organism evidence="1 2">
    <name type="scientific">Puccinia striiformis f. sp. tritici</name>
    <dbReference type="NCBI Taxonomy" id="168172"/>
    <lineage>
        <taxon>Eukaryota</taxon>
        <taxon>Fungi</taxon>
        <taxon>Dikarya</taxon>
        <taxon>Basidiomycota</taxon>
        <taxon>Pucciniomycotina</taxon>
        <taxon>Pucciniomycetes</taxon>
        <taxon>Pucciniales</taxon>
        <taxon>Pucciniaceae</taxon>
        <taxon>Puccinia</taxon>
    </lineage>
</organism>
<comment type="caution">
    <text evidence="1">The sequence shown here is derived from an EMBL/GenBank/DDBJ whole genome shotgun (WGS) entry which is preliminary data.</text>
</comment>
<dbReference type="Proteomes" id="UP001060170">
    <property type="component" value="Chromosome 16"/>
</dbReference>
<name>A0ACC0DSJ4_9BASI</name>
<accession>A0ACC0DSJ4</accession>
<sequence length="148" mass="16779">MAVMSDPNQTFYIRNSSSPLAARKQSAPISPYPLPVTSSVYNHLYGWGSLHPMPLNYNEVSCWTLALLRLISQYPEIKHSLPKLSKNQGFLKLFLTREHCQEANLKKLDSFLNCLIRNSPKNNFKSNIIRAFLQTEPMVVGAHQGDCT</sequence>